<dbReference type="InterPro" id="IPR013686">
    <property type="entry name" value="Polypept-transport_assoc_ShlB"/>
</dbReference>
<evidence type="ECO:0000259" key="6">
    <source>
        <dbReference type="Pfam" id="PF08479"/>
    </source>
</evidence>
<feature type="compositionally biased region" description="Basic and acidic residues" evidence="4">
    <location>
        <begin position="7"/>
        <end position="22"/>
    </location>
</feature>
<dbReference type="Pfam" id="PF08479">
    <property type="entry name" value="POTRA_2"/>
    <property type="match status" value="1"/>
</dbReference>
<evidence type="ECO:0000256" key="4">
    <source>
        <dbReference type="SAM" id="MobiDB-lite"/>
    </source>
</evidence>
<feature type="domain" description="Polypeptide-transport-associated ShlB-type" evidence="6">
    <location>
        <begin position="52"/>
        <end position="123"/>
    </location>
</feature>
<reference evidence="7 8" key="1">
    <citation type="submission" date="2016-08" db="EMBL/GenBank/DDBJ databases">
        <title>Draft genome of the agarase producing Sphingomonas sp. MCT13.</title>
        <authorList>
            <person name="D'Andrea M.M."/>
            <person name="Rossolini G.M."/>
            <person name="Thaller M.C."/>
        </authorList>
    </citation>
    <scope>NUCLEOTIDE SEQUENCE [LARGE SCALE GENOMIC DNA]</scope>
    <source>
        <strain evidence="7 8">MCT13</strain>
    </source>
</reference>
<evidence type="ECO:0000313" key="7">
    <source>
        <dbReference type="EMBL" id="ODP37192.1"/>
    </source>
</evidence>
<keyword evidence="1" id="KW-0472">Membrane</keyword>
<feature type="domain" description="Haemolysin activator HlyB C-terminal" evidence="5">
    <location>
        <begin position="187"/>
        <end position="490"/>
    </location>
</feature>
<dbReference type="AlphaFoldDB" id="A0A1E3LTV2"/>
<evidence type="ECO:0000259" key="5">
    <source>
        <dbReference type="Pfam" id="PF03865"/>
    </source>
</evidence>
<dbReference type="Proteomes" id="UP000094487">
    <property type="component" value="Unassembled WGS sequence"/>
</dbReference>
<dbReference type="EMBL" id="MDDS01000035">
    <property type="protein sequence ID" value="ODP37192.1"/>
    <property type="molecule type" value="Genomic_DNA"/>
</dbReference>
<dbReference type="Pfam" id="PF03865">
    <property type="entry name" value="ShlB"/>
    <property type="match status" value="1"/>
</dbReference>
<sequence length="529" mass="57052">MAQNALDRVDAAKAEREREHLADVPPPQPKVTLQVDAPSGATAARGSVLVGAITFEGLRELTPADFADVIATRIGSTLSPAKLAALATAIAERAREKDFPFASAWIEPQRIANGVLNLHVDEGVIDEIRVEGASPASVHQALAPLANGRPARLQAVERRLLLAGDIDGVQITRSRFFRENERGVLLVAVAQERSAIRAQFSNEGTRPLGPVQLRIDADFNAVLASDDIVSFTYSTTAAEPKELQFARARYAKRVARAGTEIGFTGLASQTRPGAYLEPLDLESRSWFAGFDVLQPLLRQRRASLWLQGEMGLRDLKQSRGGTLVRHDRITAARLTLYGYADVAGGRLRVSSTVSQGLGLFDATAPGDPLASRRDANGIFTSFSNWADWTRSLAGQLSVRFAVQSQVASDPLLITEEAGLGGGAFLRGYDWSERTGDQAAMGMIELRYMLNSPLKLIRRAQLYTFADGGTVTNLDSGFGSGSLASAGGGVRADITNRMGVNLELAVPLTGYRYDTGDRSAKLNVRMIRTF</sequence>
<name>A0A1E3LTV2_9SPHN</name>
<gene>
    <name evidence="7" type="ORF">BFL28_02885</name>
</gene>
<dbReference type="InterPro" id="IPR051544">
    <property type="entry name" value="TPS_OM_transporter"/>
</dbReference>
<keyword evidence="8" id="KW-1185">Reference proteome</keyword>
<evidence type="ECO:0000256" key="2">
    <source>
        <dbReference type="ARBA" id="ARBA00022692"/>
    </source>
</evidence>
<dbReference type="GO" id="GO:0046819">
    <property type="term" value="P:protein secretion by the type V secretion system"/>
    <property type="evidence" value="ECO:0007669"/>
    <property type="project" value="TreeGrafter"/>
</dbReference>
<evidence type="ECO:0008006" key="9">
    <source>
        <dbReference type="Google" id="ProtNLM"/>
    </source>
</evidence>
<comment type="caution">
    <text evidence="7">The sequence shown here is derived from an EMBL/GenBank/DDBJ whole genome shotgun (WGS) entry which is preliminary data.</text>
</comment>
<dbReference type="PANTHER" id="PTHR34597:SF6">
    <property type="entry name" value="BLR6126 PROTEIN"/>
    <property type="match status" value="1"/>
</dbReference>
<evidence type="ECO:0000313" key="8">
    <source>
        <dbReference type="Proteomes" id="UP000094487"/>
    </source>
</evidence>
<protein>
    <recommendedName>
        <fullName evidence="9">POTRA domain-containing protein</fullName>
    </recommendedName>
</protein>
<dbReference type="Gene3D" id="3.10.20.310">
    <property type="entry name" value="membrane protein fhac"/>
    <property type="match status" value="1"/>
</dbReference>
<organism evidence="7 8">
    <name type="scientific">Sphingomonas turrisvirgatae</name>
    <dbReference type="NCBI Taxonomy" id="1888892"/>
    <lineage>
        <taxon>Bacteria</taxon>
        <taxon>Pseudomonadati</taxon>
        <taxon>Pseudomonadota</taxon>
        <taxon>Alphaproteobacteria</taxon>
        <taxon>Sphingomonadales</taxon>
        <taxon>Sphingomonadaceae</taxon>
        <taxon>Sphingomonas</taxon>
    </lineage>
</organism>
<feature type="region of interest" description="Disordered" evidence="4">
    <location>
        <begin position="1"/>
        <end position="31"/>
    </location>
</feature>
<dbReference type="PANTHER" id="PTHR34597">
    <property type="entry name" value="SLR1661 PROTEIN"/>
    <property type="match status" value="1"/>
</dbReference>
<keyword evidence="2" id="KW-0812">Transmembrane</keyword>
<dbReference type="GO" id="GO:0098046">
    <property type="term" value="C:type V protein secretion system complex"/>
    <property type="evidence" value="ECO:0007669"/>
    <property type="project" value="TreeGrafter"/>
</dbReference>
<dbReference type="Gene3D" id="2.40.160.50">
    <property type="entry name" value="membrane protein fhac: a member of the omp85/tpsb transporter family"/>
    <property type="match status" value="1"/>
</dbReference>
<accession>A0A1E3LTV2</accession>
<dbReference type="InterPro" id="IPR005565">
    <property type="entry name" value="Hemolysn_activator_HlyB_C"/>
</dbReference>
<dbReference type="STRING" id="1888892.BFL28_02885"/>
<dbReference type="GO" id="GO:0008320">
    <property type="term" value="F:protein transmembrane transporter activity"/>
    <property type="evidence" value="ECO:0007669"/>
    <property type="project" value="TreeGrafter"/>
</dbReference>
<keyword evidence="3" id="KW-0998">Cell outer membrane</keyword>
<proteinExistence type="predicted"/>
<evidence type="ECO:0000256" key="1">
    <source>
        <dbReference type="ARBA" id="ARBA00022452"/>
    </source>
</evidence>
<evidence type="ECO:0000256" key="3">
    <source>
        <dbReference type="ARBA" id="ARBA00023237"/>
    </source>
</evidence>
<keyword evidence="1" id="KW-1134">Transmembrane beta strand</keyword>